<dbReference type="Gene3D" id="1.10.3470.10">
    <property type="entry name" value="ABC transporter involved in vitamin B12 uptake, BtuC"/>
    <property type="match status" value="1"/>
</dbReference>
<name>A0A315ZX60_9ACTN</name>
<comment type="subcellular location">
    <subcellularLocation>
        <location evidence="1">Cell membrane</location>
        <topology evidence="1">Multi-pass membrane protein</topology>
    </subcellularLocation>
</comment>
<evidence type="ECO:0000256" key="4">
    <source>
        <dbReference type="ARBA" id="ARBA00022475"/>
    </source>
</evidence>
<reference evidence="9 10" key="1">
    <citation type="submission" date="2018-03" db="EMBL/GenBank/DDBJ databases">
        <title>Genomic Encyclopedia of Archaeal and Bacterial Type Strains, Phase II (KMG-II): from individual species to whole genera.</title>
        <authorList>
            <person name="Goeker M."/>
        </authorList>
    </citation>
    <scope>NUCLEOTIDE SEQUENCE [LARGE SCALE GENOMIC DNA]</scope>
    <source>
        <strain evidence="9 10">DSM 44889</strain>
    </source>
</reference>
<feature type="transmembrane region" description="Helical" evidence="8">
    <location>
        <begin position="304"/>
        <end position="325"/>
    </location>
</feature>
<dbReference type="Pfam" id="PF01032">
    <property type="entry name" value="FecCD"/>
    <property type="match status" value="1"/>
</dbReference>
<evidence type="ECO:0000313" key="10">
    <source>
        <dbReference type="Proteomes" id="UP000245469"/>
    </source>
</evidence>
<dbReference type="GO" id="GO:0005886">
    <property type="term" value="C:plasma membrane"/>
    <property type="evidence" value="ECO:0007669"/>
    <property type="project" value="UniProtKB-SubCell"/>
</dbReference>
<evidence type="ECO:0000256" key="8">
    <source>
        <dbReference type="SAM" id="Phobius"/>
    </source>
</evidence>
<feature type="transmembrane region" description="Helical" evidence="8">
    <location>
        <begin position="37"/>
        <end position="56"/>
    </location>
</feature>
<evidence type="ECO:0000256" key="2">
    <source>
        <dbReference type="ARBA" id="ARBA00007935"/>
    </source>
</evidence>
<evidence type="ECO:0000256" key="6">
    <source>
        <dbReference type="ARBA" id="ARBA00022989"/>
    </source>
</evidence>
<keyword evidence="10" id="KW-1185">Reference proteome</keyword>
<sequence>MSAQSTERVLRDSVLPAGVSVLRGPLGTSVRVRRRSVAVVVLLLVLLVAMATVGMTTGDLAVPPVDVVRALLGTADPGTAFVVTELRAPRVVTALLVGAALGAAGAVFQGLTGNPLGSPDVIGFTSGAAAGGVVAVLHGSGQQWQVSGAAVAGGLLTAAAVYALSVRGGVLQPFRLVLVGLGTGYAVYALNAALISRANVLDALTAERWTVGSTSQATWSQLQLLAVGLVVLTPLLAALSRPLTAMEVGDDTSRALGVRLGRARLLLALVGVLLAALAVGVAGPIAFVALVAPQVTRRLTRAPGPGLLAAAFGGAALLLLSDLIASRFPDPLPVGLVTGAVGGLYLVYLLVSLGRRR</sequence>
<dbReference type="GO" id="GO:0033214">
    <property type="term" value="P:siderophore-iron import into cell"/>
    <property type="evidence" value="ECO:0007669"/>
    <property type="project" value="TreeGrafter"/>
</dbReference>
<keyword evidence="3" id="KW-0813">Transport</keyword>
<proteinExistence type="inferred from homology"/>
<keyword evidence="6 8" id="KW-1133">Transmembrane helix</keyword>
<feature type="transmembrane region" description="Helical" evidence="8">
    <location>
        <begin position="144"/>
        <end position="164"/>
    </location>
</feature>
<evidence type="ECO:0000256" key="5">
    <source>
        <dbReference type="ARBA" id="ARBA00022692"/>
    </source>
</evidence>
<dbReference type="GO" id="GO:0022857">
    <property type="term" value="F:transmembrane transporter activity"/>
    <property type="evidence" value="ECO:0007669"/>
    <property type="project" value="InterPro"/>
</dbReference>
<dbReference type="InterPro" id="IPR000522">
    <property type="entry name" value="ABC_transptr_permease_BtuC"/>
</dbReference>
<dbReference type="PANTHER" id="PTHR30472:SF24">
    <property type="entry name" value="FERRIC ENTEROBACTIN TRANSPORT SYSTEM PERMEASE PROTEIN FEPG"/>
    <property type="match status" value="1"/>
</dbReference>
<dbReference type="InterPro" id="IPR037294">
    <property type="entry name" value="ABC_BtuC-like"/>
</dbReference>
<evidence type="ECO:0000256" key="7">
    <source>
        <dbReference type="ARBA" id="ARBA00023136"/>
    </source>
</evidence>
<dbReference type="PANTHER" id="PTHR30472">
    <property type="entry name" value="FERRIC ENTEROBACTIN TRANSPORT SYSTEM PERMEASE PROTEIN"/>
    <property type="match status" value="1"/>
</dbReference>
<feature type="transmembrane region" description="Helical" evidence="8">
    <location>
        <begin position="121"/>
        <end position="138"/>
    </location>
</feature>
<dbReference type="AlphaFoldDB" id="A0A315ZX60"/>
<feature type="transmembrane region" description="Helical" evidence="8">
    <location>
        <begin position="91"/>
        <end position="109"/>
    </location>
</feature>
<keyword evidence="5 8" id="KW-0812">Transmembrane</keyword>
<protein>
    <submittedName>
        <fullName evidence="9">Iron complex transport system permease protein</fullName>
    </submittedName>
</protein>
<evidence type="ECO:0000313" key="9">
    <source>
        <dbReference type="EMBL" id="PWJ50226.1"/>
    </source>
</evidence>
<keyword evidence="4" id="KW-1003">Cell membrane</keyword>
<dbReference type="RefSeq" id="WP_211319661.1">
    <property type="nucleotide sequence ID" value="NZ_QGDQ01000023.1"/>
</dbReference>
<evidence type="ECO:0000256" key="3">
    <source>
        <dbReference type="ARBA" id="ARBA00022448"/>
    </source>
</evidence>
<accession>A0A315ZX60</accession>
<dbReference type="SUPFAM" id="SSF81345">
    <property type="entry name" value="ABC transporter involved in vitamin B12 uptake, BtuC"/>
    <property type="match status" value="1"/>
</dbReference>
<dbReference type="EMBL" id="QGDQ01000023">
    <property type="protein sequence ID" value="PWJ50226.1"/>
    <property type="molecule type" value="Genomic_DNA"/>
</dbReference>
<feature type="transmembrane region" description="Helical" evidence="8">
    <location>
        <begin position="265"/>
        <end position="292"/>
    </location>
</feature>
<evidence type="ECO:0000256" key="1">
    <source>
        <dbReference type="ARBA" id="ARBA00004651"/>
    </source>
</evidence>
<organism evidence="9 10">
    <name type="scientific">Quadrisphaera granulorum</name>
    <dbReference type="NCBI Taxonomy" id="317664"/>
    <lineage>
        <taxon>Bacteria</taxon>
        <taxon>Bacillati</taxon>
        <taxon>Actinomycetota</taxon>
        <taxon>Actinomycetes</taxon>
        <taxon>Kineosporiales</taxon>
        <taxon>Kineosporiaceae</taxon>
        <taxon>Quadrisphaera</taxon>
    </lineage>
</organism>
<feature type="transmembrane region" description="Helical" evidence="8">
    <location>
        <begin position="332"/>
        <end position="351"/>
    </location>
</feature>
<gene>
    <name evidence="9" type="ORF">BXY45_12334</name>
</gene>
<comment type="similarity">
    <text evidence="2">Belongs to the binding-protein-dependent transport system permease family. FecCD subfamily.</text>
</comment>
<feature type="transmembrane region" description="Helical" evidence="8">
    <location>
        <begin position="176"/>
        <end position="195"/>
    </location>
</feature>
<dbReference type="Proteomes" id="UP000245469">
    <property type="component" value="Unassembled WGS sequence"/>
</dbReference>
<keyword evidence="7 8" id="KW-0472">Membrane</keyword>
<comment type="caution">
    <text evidence="9">The sequence shown here is derived from an EMBL/GenBank/DDBJ whole genome shotgun (WGS) entry which is preliminary data.</text>
</comment>